<name>A0ABU8SFM0_9SPHN</name>
<keyword evidence="6" id="KW-1185">Reference proteome</keyword>
<sequence>MLDRRLFIAGSLSAGLAAPTPAWAEAGAAAEPDAIQPLAAHLLQTRFEDLPASALATTRAQLHDAVGVALAGHNEDGAHQLRELGTVVGGKGESVVWGSALRLPSHDAARINAVMTHALEYDDTFGPGYLHPSAIIFPAALAVADMVGSVSGRELLTAVTLVNDIACRLSIAGQPGVDGFAIGWHNTTLVGYLSSALVAGRLMRLDREKLVHAAGIAAHQAAGNAQSHIDSALTKRMGPGFASAAGVMAARLAARGITGPRGVLEGKRGWFAQYHKGIFSRDLLLGRLGRAYPGVAMSFKPWPSCRGSHTSADAALQIAAALGGRGSAIQRIVIRNGPAEWSFLSAPLERKRRPATTVEAQFSIPWVVAVALTDGKLGFAHFEPEALDRADLAAMAARIETVEDAALANPAGGPGQAIVEVTLADGRVLKRHVVAAKGDPDVPMSAAEVTAKFADCLDYAGLAPRRQAHLRELLGGVDGLTDVARLTAAMA</sequence>
<keyword evidence="2" id="KW-0732">Signal</keyword>
<dbReference type="Proteomes" id="UP001379235">
    <property type="component" value="Unassembled WGS sequence"/>
</dbReference>
<evidence type="ECO:0000256" key="1">
    <source>
        <dbReference type="ARBA" id="ARBA00006174"/>
    </source>
</evidence>
<dbReference type="InterPro" id="IPR005656">
    <property type="entry name" value="MmgE_PrpD"/>
</dbReference>
<dbReference type="Pfam" id="PF19305">
    <property type="entry name" value="MmgE_PrpD_C"/>
    <property type="match status" value="1"/>
</dbReference>
<dbReference type="PROSITE" id="PS51318">
    <property type="entry name" value="TAT"/>
    <property type="match status" value="1"/>
</dbReference>
<dbReference type="InterPro" id="IPR045336">
    <property type="entry name" value="MmgE_PrpD_N"/>
</dbReference>
<dbReference type="InterPro" id="IPR006311">
    <property type="entry name" value="TAT_signal"/>
</dbReference>
<gene>
    <name evidence="5" type="ORF">WG900_19205</name>
</gene>
<protein>
    <submittedName>
        <fullName evidence="5">MmgE/PrpD family protein</fullName>
    </submittedName>
</protein>
<comment type="caution">
    <text evidence="5">The sequence shown here is derived from an EMBL/GenBank/DDBJ whole genome shotgun (WGS) entry which is preliminary data.</text>
</comment>
<organism evidence="5 6">
    <name type="scientific">Novosphingobium aquae</name>
    <dbReference type="NCBI Taxonomy" id="3133435"/>
    <lineage>
        <taxon>Bacteria</taxon>
        <taxon>Pseudomonadati</taxon>
        <taxon>Pseudomonadota</taxon>
        <taxon>Alphaproteobacteria</taxon>
        <taxon>Sphingomonadales</taxon>
        <taxon>Sphingomonadaceae</taxon>
        <taxon>Novosphingobium</taxon>
    </lineage>
</organism>
<dbReference type="PANTHER" id="PTHR16943:SF8">
    <property type="entry name" value="2-METHYLCITRATE DEHYDRATASE"/>
    <property type="match status" value="1"/>
</dbReference>
<accession>A0ABU8SFM0</accession>
<reference evidence="5 6" key="1">
    <citation type="submission" date="2024-03" db="EMBL/GenBank/DDBJ databases">
        <authorList>
            <person name="Jo J.-H."/>
        </authorList>
    </citation>
    <scope>NUCLEOTIDE SEQUENCE [LARGE SCALE GENOMIC DNA]</scope>
    <source>
        <strain evidence="5 6">AS3R-12</strain>
    </source>
</reference>
<feature type="signal peptide" evidence="2">
    <location>
        <begin position="1"/>
        <end position="24"/>
    </location>
</feature>
<dbReference type="InterPro" id="IPR045337">
    <property type="entry name" value="MmgE_PrpD_C"/>
</dbReference>
<evidence type="ECO:0000259" key="4">
    <source>
        <dbReference type="Pfam" id="PF19305"/>
    </source>
</evidence>
<dbReference type="InterPro" id="IPR042183">
    <property type="entry name" value="MmgE/PrpD_sf_1"/>
</dbReference>
<evidence type="ECO:0000256" key="2">
    <source>
        <dbReference type="SAM" id="SignalP"/>
    </source>
</evidence>
<dbReference type="RefSeq" id="WP_339969844.1">
    <property type="nucleotide sequence ID" value="NZ_JBBHJY010000013.1"/>
</dbReference>
<feature type="chain" id="PRO_5045962981" evidence="2">
    <location>
        <begin position="25"/>
        <end position="491"/>
    </location>
</feature>
<proteinExistence type="inferred from homology"/>
<evidence type="ECO:0000313" key="6">
    <source>
        <dbReference type="Proteomes" id="UP001379235"/>
    </source>
</evidence>
<dbReference type="Pfam" id="PF03972">
    <property type="entry name" value="MmgE_PrpD_N"/>
    <property type="match status" value="1"/>
</dbReference>
<dbReference type="EMBL" id="JBBHJY010000013">
    <property type="protein sequence ID" value="MEJ6012038.1"/>
    <property type="molecule type" value="Genomic_DNA"/>
</dbReference>
<evidence type="ECO:0000259" key="3">
    <source>
        <dbReference type="Pfam" id="PF03972"/>
    </source>
</evidence>
<evidence type="ECO:0000313" key="5">
    <source>
        <dbReference type="EMBL" id="MEJ6012038.1"/>
    </source>
</evidence>
<dbReference type="InterPro" id="IPR042188">
    <property type="entry name" value="MmgE/PrpD_sf_2"/>
</dbReference>
<dbReference type="InterPro" id="IPR036148">
    <property type="entry name" value="MmgE/PrpD_sf"/>
</dbReference>
<feature type="domain" description="MmgE/PrpD C-terminal" evidence="4">
    <location>
        <begin position="302"/>
        <end position="461"/>
    </location>
</feature>
<dbReference type="Gene3D" id="1.10.4100.10">
    <property type="entry name" value="2-methylcitrate dehydratase PrpD"/>
    <property type="match status" value="1"/>
</dbReference>
<dbReference type="Gene3D" id="3.30.1330.120">
    <property type="entry name" value="2-methylcitrate dehydratase PrpD"/>
    <property type="match status" value="1"/>
</dbReference>
<dbReference type="SUPFAM" id="SSF103378">
    <property type="entry name" value="2-methylcitrate dehydratase PrpD"/>
    <property type="match status" value="1"/>
</dbReference>
<feature type="domain" description="MmgE/PrpD N-terminal" evidence="3">
    <location>
        <begin position="38"/>
        <end position="277"/>
    </location>
</feature>
<dbReference type="PANTHER" id="PTHR16943">
    <property type="entry name" value="2-METHYLCITRATE DEHYDRATASE-RELATED"/>
    <property type="match status" value="1"/>
</dbReference>
<comment type="similarity">
    <text evidence="1">Belongs to the PrpD family.</text>
</comment>